<dbReference type="Proteomes" id="UP000693970">
    <property type="component" value="Unassembled WGS sequence"/>
</dbReference>
<keyword evidence="5" id="KW-0812">Transmembrane</keyword>
<dbReference type="EMBL" id="JAGRRH010000016">
    <property type="protein sequence ID" value="KAG7353756.1"/>
    <property type="molecule type" value="Genomic_DNA"/>
</dbReference>
<keyword evidence="3" id="KW-1003">Cell membrane</keyword>
<evidence type="ECO:0000256" key="10">
    <source>
        <dbReference type="ARBA" id="ARBA00022989"/>
    </source>
</evidence>
<dbReference type="OrthoDB" id="39566at2759"/>
<keyword evidence="8" id="KW-0106">Calcium</keyword>
<evidence type="ECO:0000256" key="2">
    <source>
        <dbReference type="ARBA" id="ARBA00004236"/>
    </source>
</evidence>
<dbReference type="GO" id="GO:0016042">
    <property type="term" value="P:lipid catabolic process"/>
    <property type="evidence" value="ECO:0007669"/>
    <property type="project" value="UniProtKB-KW"/>
</dbReference>
<dbReference type="CDD" id="cd00519">
    <property type="entry name" value="Lipase_3"/>
    <property type="match status" value="1"/>
</dbReference>
<dbReference type="Pfam" id="PF01764">
    <property type="entry name" value="Lipase_3"/>
    <property type="match status" value="1"/>
</dbReference>
<evidence type="ECO:0000313" key="15">
    <source>
        <dbReference type="EMBL" id="KAG7353756.1"/>
    </source>
</evidence>
<keyword evidence="12" id="KW-0472">Membrane</keyword>
<keyword evidence="16" id="KW-1185">Reference proteome</keyword>
<evidence type="ECO:0000256" key="13">
    <source>
        <dbReference type="SAM" id="MobiDB-lite"/>
    </source>
</evidence>
<keyword evidence="7" id="KW-0378">Hydrolase</keyword>
<feature type="domain" description="Fungal lipase-type" evidence="14">
    <location>
        <begin position="283"/>
        <end position="396"/>
    </location>
</feature>
<gene>
    <name evidence="15" type="ORF">IV203_003111</name>
</gene>
<dbReference type="AlphaFoldDB" id="A0A9K3PNZ1"/>
<keyword evidence="10" id="KW-1133">Transmembrane helix</keyword>
<dbReference type="GO" id="GO:0005886">
    <property type="term" value="C:plasma membrane"/>
    <property type="evidence" value="ECO:0007669"/>
    <property type="project" value="UniProtKB-SubCell"/>
</dbReference>
<keyword evidence="9" id="KW-0442">Lipid degradation</keyword>
<protein>
    <submittedName>
        <fullName evidence="15">Lipase class 3</fullName>
    </submittedName>
</protein>
<evidence type="ECO:0000259" key="14">
    <source>
        <dbReference type="Pfam" id="PF01764"/>
    </source>
</evidence>
<keyword evidence="6" id="KW-0479">Metal-binding</keyword>
<evidence type="ECO:0000256" key="1">
    <source>
        <dbReference type="ARBA" id="ARBA00004127"/>
    </source>
</evidence>
<feature type="region of interest" description="Disordered" evidence="13">
    <location>
        <begin position="489"/>
        <end position="509"/>
    </location>
</feature>
<accession>A0A9K3PNZ1</accession>
<evidence type="ECO:0000256" key="5">
    <source>
        <dbReference type="ARBA" id="ARBA00022692"/>
    </source>
</evidence>
<comment type="caution">
    <text evidence="15">The sequence shown here is derived from an EMBL/GenBank/DDBJ whole genome shotgun (WGS) entry which is preliminary data.</text>
</comment>
<evidence type="ECO:0000256" key="11">
    <source>
        <dbReference type="ARBA" id="ARBA00023098"/>
    </source>
</evidence>
<evidence type="ECO:0000256" key="4">
    <source>
        <dbReference type="ARBA" id="ARBA00022553"/>
    </source>
</evidence>
<dbReference type="GO" id="GO:0012505">
    <property type="term" value="C:endomembrane system"/>
    <property type="evidence" value="ECO:0007669"/>
    <property type="project" value="UniProtKB-SubCell"/>
</dbReference>
<keyword evidence="4" id="KW-0597">Phosphoprotein</keyword>
<organism evidence="15 16">
    <name type="scientific">Nitzschia inconspicua</name>
    <dbReference type="NCBI Taxonomy" id="303405"/>
    <lineage>
        <taxon>Eukaryota</taxon>
        <taxon>Sar</taxon>
        <taxon>Stramenopiles</taxon>
        <taxon>Ochrophyta</taxon>
        <taxon>Bacillariophyta</taxon>
        <taxon>Bacillariophyceae</taxon>
        <taxon>Bacillariophycidae</taxon>
        <taxon>Bacillariales</taxon>
        <taxon>Bacillariaceae</taxon>
        <taxon>Nitzschia</taxon>
    </lineage>
</organism>
<dbReference type="GO" id="GO:0016298">
    <property type="term" value="F:lipase activity"/>
    <property type="evidence" value="ECO:0007669"/>
    <property type="project" value="TreeGrafter"/>
</dbReference>
<keyword evidence="11" id="KW-0443">Lipid metabolism</keyword>
<dbReference type="PANTHER" id="PTHR45792">
    <property type="entry name" value="DIACYLGLYCEROL LIPASE HOMOLOG-RELATED"/>
    <property type="match status" value="1"/>
</dbReference>
<evidence type="ECO:0000256" key="6">
    <source>
        <dbReference type="ARBA" id="ARBA00022723"/>
    </source>
</evidence>
<dbReference type="InterPro" id="IPR002921">
    <property type="entry name" value="Fungal_lipase-type"/>
</dbReference>
<reference evidence="15" key="1">
    <citation type="journal article" date="2021" name="Sci. Rep.">
        <title>Diploid genomic architecture of Nitzschia inconspicua, an elite biomass production diatom.</title>
        <authorList>
            <person name="Oliver A."/>
            <person name="Podell S."/>
            <person name="Pinowska A."/>
            <person name="Traller J.C."/>
            <person name="Smith S.R."/>
            <person name="McClure R."/>
            <person name="Beliaev A."/>
            <person name="Bohutskyi P."/>
            <person name="Hill E.A."/>
            <person name="Rabines A."/>
            <person name="Zheng H."/>
            <person name="Allen L.Z."/>
            <person name="Kuo A."/>
            <person name="Grigoriev I.V."/>
            <person name="Allen A.E."/>
            <person name="Hazlebeck D."/>
            <person name="Allen E.E."/>
        </authorList>
    </citation>
    <scope>NUCLEOTIDE SEQUENCE</scope>
    <source>
        <strain evidence="15">Hildebrandi</strain>
    </source>
</reference>
<dbReference type="InterPro" id="IPR052214">
    <property type="entry name" value="DAG_Lipase-Related"/>
</dbReference>
<evidence type="ECO:0000256" key="7">
    <source>
        <dbReference type="ARBA" id="ARBA00022801"/>
    </source>
</evidence>
<evidence type="ECO:0000256" key="8">
    <source>
        <dbReference type="ARBA" id="ARBA00022837"/>
    </source>
</evidence>
<name>A0A9K3PNZ1_9STRA</name>
<proteinExistence type="predicted"/>
<dbReference type="PANTHER" id="PTHR45792:SF8">
    <property type="entry name" value="DIACYLGLYCEROL LIPASE-ALPHA"/>
    <property type="match status" value="1"/>
</dbReference>
<evidence type="ECO:0000256" key="12">
    <source>
        <dbReference type="ARBA" id="ARBA00023136"/>
    </source>
</evidence>
<evidence type="ECO:0000256" key="9">
    <source>
        <dbReference type="ARBA" id="ARBA00022963"/>
    </source>
</evidence>
<evidence type="ECO:0000313" key="16">
    <source>
        <dbReference type="Proteomes" id="UP000693970"/>
    </source>
</evidence>
<sequence>MPGPAILAGPGAIAAAKHLAFQVATSVDATTVGSAALAVFLLYWCFHKLPDWIKKDIAFRNLLRNRQEISKEEITGLVSVLEKIQHMMESIQEMDRAHTQIPQLHAALLAFIQVSGQLKLEQIKAVNRVESTRKRKITMRDSVYQSSGRTVPISKLRSDENQTALTLSTWAYYEDSMILTEKLLDMGYTLLRHHLVAQPGTVAHYIAVSPSQRQVVVGMRGTSSLEDIMTDCCGRAVPLIDDENMGDKVRVEVKAAVPIQVLAQAGSDIIEIVSGHERIVFEDHDEDGDNYIRCHEGILHSARHVMVEIGPFLRDYLMECQYRVVFCGHSLGAGTAVVAATLLRSRYPQLFLNDDHHRRIHVYAFAPPPVLDYDSAIAATSFCTTFVYNADLVSRLNISNLVVALACLQKVQCKLIEEDLNPTNPVTTMKFFNKLREGLQGRPLISLSEFHDTISNTHADLALRRPEHLFLPGRVLLIYNPWIDEVQDDDDDDSSSSTINCTQQPGPSDWKCVETVGTSSVFQSLEIDGLRCFTDHLTSSYFEAMGMNYQF</sequence>
<comment type="subcellular location">
    <subcellularLocation>
        <location evidence="2">Cell membrane</location>
    </subcellularLocation>
    <subcellularLocation>
        <location evidence="1">Endomembrane system</location>
        <topology evidence="1">Multi-pass membrane protein</topology>
    </subcellularLocation>
</comment>
<evidence type="ECO:0000256" key="3">
    <source>
        <dbReference type="ARBA" id="ARBA00022475"/>
    </source>
</evidence>
<dbReference type="GO" id="GO:0046872">
    <property type="term" value="F:metal ion binding"/>
    <property type="evidence" value="ECO:0007669"/>
    <property type="project" value="UniProtKB-KW"/>
</dbReference>
<reference evidence="15" key="2">
    <citation type="submission" date="2021-04" db="EMBL/GenBank/DDBJ databases">
        <authorList>
            <person name="Podell S."/>
        </authorList>
    </citation>
    <scope>NUCLEOTIDE SEQUENCE</scope>
    <source>
        <strain evidence="15">Hildebrandi</strain>
    </source>
</reference>